<evidence type="ECO:0000256" key="5">
    <source>
        <dbReference type="ARBA" id="ARBA00022722"/>
    </source>
</evidence>
<evidence type="ECO:0000259" key="18">
    <source>
        <dbReference type="SMART" id="SM00484"/>
    </source>
</evidence>
<evidence type="ECO:0000256" key="13">
    <source>
        <dbReference type="ARBA" id="ARBA00023204"/>
    </source>
</evidence>
<organism evidence="20 21">
    <name type="scientific">Cryptotermes secundus</name>
    <dbReference type="NCBI Taxonomy" id="105785"/>
    <lineage>
        <taxon>Eukaryota</taxon>
        <taxon>Metazoa</taxon>
        <taxon>Ecdysozoa</taxon>
        <taxon>Arthropoda</taxon>
        <taxon>Hexapoda</taxon>
        <taxon>Insecta</taxon>
        <taxon>Pterygota</taxon>
        <taxon>Neoptera</taxon>
        <taxon>Polyneoptera</taxon>
        <taxon>Dictyoptera</taxon>
        <taxon>Blattodea</taxon>
        <taxon>Blattoidea</taxon>
        <taxon>Termitoidae</taxon>
        <taxon>Kalotermitidae</taxon>
        <taxon>Cryptotermitinae</taxon>
        <taxon>Cryptotermes</taxon>
    </lineage>
</organism>
<keyword evidence="12" id="KW-0496">Mitochondrion</keyword>
<keyword evidence="10" id="KW-0269">Exonuclease</keyword>
<evidence type="ECO:0000256" key="10">
    <source>
        <dbReference type="ARBA" id="ARBA00022839"/>
    </source>
</evidence>
<dbReference type="HAMAP" id="MF_00614">
    <property type="entry name" value="Fen"/>
    <property type="match status" value="1"/>
</dbReference>
<dbReference type="GO" id="GO:0017108">
    <property type="term" value="F:5'-flap endonuclease activity"/>
    <property type="evidence" value="ECO:0007669"/>
    <property type="project" value="TreeGrafter"/>
</dbReference>
<proteinExistence type="inferred from homology"/>
<evidence type="ECO:0000313" key="20">
    <source>
        <dbReference type="EMBL" id="PNF17059.1"/>
    </source>
</evidence>
<dbReference type="InterPro" id="IPR006086">
    <property type="entry name" value="XPG-I_dom"/>
</dbReference>
<name>A0A2J7PL71_9NEOP</name>
<comment type="cofactor">
    <cofactor evidence="1">
        <name>Mg(2+)</name>
        <dbReference type="ChEBI" id="CHEBI:18420"/>
    </cofactor>
</comment>
<evidence type="ECO:0000256" key="3">
    <source>
        <dbReference type="ARBA" id="ARBA00022553"/>
    </source>
</evidence>
<dbReference type="Pfam" id="PF00867">
    <property type="entry name" value="XPG_I"/>
    <property type="match status" value="1"/>
</dbReference>
<dbReference type="GO" id="GO:0005739">
    <property type="term" value="C:mitochondrion"/>
    <property type="evidence" value="ECO:0007669"/>
    <property type="project" value="UniProtKB-SubCell"/>
</dbReference>
<dbReference type="InterPro" id="IPR008918">
    <property type="entry name" value="HhH2"/>
</dbReference>
<dbReference type="GO" id="GO:0008409">
    <property type="term" value="F:5'-3' exonuclease activity"/>
    <property type="evidence" value="ECO:0007669"/>
    <property type="project" value="TreeGrafter"/>
</dbReference>
<feature type="non-terminal residue" evidence="20">
    <location>
        <position position="393"/>
    </location>
</feature>
<dbReference type="EMBL" id="NEVH01024527">
    <property type="protein sequence ID" value="PNF17059.1"/>
    <property type="molecule type" value="Genomic_DNA"/>
</dbReference>
<sequence length="393" mass="44774">MGILGLSKLIADIAPMAVKESEIKHYFGRKVAIDASMSLYQFLIAVRNEGAQLTSVDGETTSHLMGTFYRTIRLVENGIKPVYVFDGKPPEMKSGELSKRAERREEAQKSLEKAEEAGDAEQVDKFSRRLVKVTKHHADECKQLLSLMGIPYIEAPCEAEAQCAAMVKAGKVYATATEDMDALTFGSSVLLRHMTFSEARKMPIQEFHLSKVLEELELSHNEFIDLCILLGCDYCDSIKGIGPKRAIDLIKQHRNLETVLKNVDRKKYSVAEDWMYKEARQLFLEPEVTDPEKIELKWLEPDEEGLVKYLCGDKAFNEDRVRNGAKKLTKARTGTTQGRLDSFFKVLPNTNNTANKRKVRTDLWWQSAENFLHTSRLRKYHFTKFLHAVTCLE</sequence>
<dbReference type="InterPro" id="IPR006085">
    <property type="entry name" value="XPG_DNA_repair_N"/>
</dbReference>
<feature type="region of interest" description="Disordered" evidence="17">
    <location>
        <begin position="94"/>
        <end position="120"/>
    </location>
</feature>
<reference evidence="20 21" key="1">
    <citation type="submission" date="2017-12" db="EMBL/GenBank/DDBJ databases">
        <title>Hemimetabolous genomes reveal molecular basis of termite eusociality.</title>
        <authorList>
            <person name="Harrison M.C."/>
            <person name="Jongepier E."/>
            <person name="Robertson H.M."/>
            <person name="Arning N."/>
            <person name="Bitard-Feildel T."/>
            <person name="Chao H."/>
            <person name="Childers C.P."/>
            <person name="Dinh H."/>
            <person name="Doddapaneni H."/>
            <person name="Dugan S."/>
            <person name="Gowin J."/>
            <person name="Greiner C."/>
            <person name="Han Y."/>
            <person name="Hu H."/>
            <person name="Hughes D.S.T."/>
            <person name="Huylmans A.-K."/>
            <person name="Kemena C."/>
            <person name="Kremer L.P.M."/>
            <person name="Lee S.L."/>
            <person name="Lopez-Ezquerra A."/>
            <person name="Mallet L."/>
            <person name="Monroy-Kuhn J.M."/>
            <person name="Moser A."/>
            <person name="Murali S.C."/>
            <person name="Muzny D.M."/>
            <person name="Otani S."/>
            <person name="Piulachs M.-D."/>
            <person name="Poelchau M."/>
            <person name="Qu J."/>
            <person name="Schaub F."/>
            <person name="Wada-Katsumata A."/>
            <person name="Worley K.C."/>
            <person name="Xie Q."/>
            <person name="Ylla G."/>
            <person name="Poulsen M."/>
            <person name="Gibbs R.A."/>
            <person name="Schal C."/>
            <person name="Richards S."/>
            <person name="Belles X."/>
            <person name="Korb J."/>
            <person name="Bornberg-Bauer E."/>
        </authorList>
    </citation>
    <scope>NUCLEOTIDE SEQUENCE [LARGE SCALE GENOMIC DNA]</scope>
    <source>
        <tissue evidence="20">Whole body</tissue>
    </source>
</reference>
<dbReference type="SMART" id="SM00485">
    <property type="entry name" value="XPGN"/>
    <property type="match status" value="1"/>
</dbReference>
<dbReference type="Proteomes" id="UP000235965">
    <property type="component" value="Unassembled WGS sequence"/>
</dbReference>
<dbReference type="GO" id="GO:0006260">
    <property type="term" value="P:DNA replication"/>
    <property type="evidence" value="ECO:0007669"/>
    <property type="project" value="UniProtKB-KW"/>
</dbReference>
<dbReference type="SUPFAM" id="SSF88723">
    <property type="entry name" value="PIN domain-like"/>
    <property type="match status" value="1"/>
</dbReference>
<dbReference type="InterPro" id="IPR023426">
    <property type="entry name" value="Flap_endonuc"/>
</dbReference>
<evidence type="ECO:0000256" key="12">
    <source>
        <dbReference type="ARBA" id="ARBA00023128"/>
    </source>
</evidence>
<keyword evidence="11" id="KW-0460">Magnesium</keyword>
<evidence type="ECO:0000256" key="4">
    <source>
        <dbReference type="ARBA" id="ARBA00022705"/>
    </source>
</evidence>
<dbReference type="InterPro" id="IPR036279">
    <property type="entry name" value="5-3_exonuclease_C_sf"/>
</dbReference>
<comment type="caution">
    <text evidence="20">The sequence shown here is derived from an EMBL/GenBank/DDBJ whole genome shotgun (WGS) entry which is preliminary data.</text>
</comment>
<gene>
    <name evidence="20" type="ORF">B7P43_G00847</name>
</gene>
<protein>
    <recommendedName>
        <fullName evidence="16">Cell death-related nuclease 1</fullName>
    </recommendedName>
</protein>
<evidence type="ECO:0000256" key="16">
    <source>
        <dbReference type="ARBA" id="ARBA00083225"/>
    </source>
</evidence>
<evidence type="ECO:0000256" key="9">
    <source>
        <dbReference type="ARBA" id="ARBA00022801"/>
    </source>
</evidence>
<dbReference type="GO" id="GO:0000287">
    <property type="term" value="F:magnesium ion binding"/>
    <property type="evidence" value="ECO:0007669"/>
    <property type="project" value="TreeGrafter"/>
</dbReference>
<dbReference type="InterPro" id="IPR006084">
    <property type="entry name" value="XPG/Rad2"/>
</dbReference>
<dbReference type="SUPFAM" id="SSF47807">
    <property type="entry name" value="5' to 3' exonuclease, C-terminal subdomain"/>
    <property type="match status" value="1"/>
</dbReference>
<dbReference type="FunFam" id="1.10.150.20:FF:000009">
    <property type="entry name" value="Flap endonuclease 1"/>
    <property type="match status" value="1"/>
</dbReference>
<keyword evidence="13" id="KW-0234">DNA repair</keyword>
<dbReference type="CDD" id="cd09867">
    <property type="entry name" value="PIN_FEN1"/>
    <property type="match status" value="1"/>
</dbReference>
<dbReference type="GO" id="GO:0003677">
    <property type="term" value="F:DNA binding"/>
    <property type="evidence" value="ECO:0007669"/>
    <property type="project" value="InterPro"/>
</dbReference>
<feature type="domain" description="XPG-I" evidence="18">
    <location>
        <begin position="146"/>
        <end position="218"/>
    </location>
</feature>
<evidence type="ECO:0000313" key="21">
    <source>
        <dbReference type="Proteomes" id="UP000235965"/>
    </source>
</evidence>
<dbReference type="GO" id="GO:0004523">
    <property type="term" value="F:RNA-DNA hybrid ribonuclease activity"/>
    <property type="evidence" value="ECO:0007669"/>
    <property type="project" value="TreeGrafter"/>
</dbReference>
<dbReference type="PANTHER" id="PTHR11081">
    <property type="entry name" value="FLAP ENDONUCLEASE FAMILY MEMBER"/>
    <property type="match status" value="1"/>
</dbReference>
<keyword evidence="7 20" id="KW-0255">Endonuclease</keyword>
<dbReference type="PROSITE" id="PS00841">
    <property type="entry name" value="XPG_1"/>
    <property type="match status" value="1"/>
</dbReference>
<dbReference type="CDD" id="cd09907">
    <property type="entry name" value="H3TH_FEN1-Euk"/>
    <property type="match status" value="1"/>
</dbReference>
<dbReference type="OrthoDB" id="1937206at2759"/>
<dbReference type="FunFam" id="3.40.50.1010:FF:000003">
    <property type="entry name" value="Flap endonuclease 1"/>
    <property type="match status" value="1"/>
</dbReference>
<keyword evidence="14" id="KW-0539">Nucleus</keyword>
<dbReference type="SMART" id="SM00484">
    <property type="entry name" value="XPGI"/>
    <property type="match status" value="1"/>
</dbReference>
<keyword evidence="9" id="KW-0378">Hydrolase</keyword>
<keyword evidence="8" id="KW-0227">DNA damage</keyword>
<dbReference type="Gene3D" id="1.10.150.20">
    <property type="entry name" value="5' to 3' exonuclease, C-terminal subdomain"/>
    <property type="match status" value="1"/>
</dbReference>
<keyword evidence="21" id="KW-1185">Reference proteome</keyword>
<evidence type="ECO:0000256" key="1">
    <source>
        <dbReference type="ARBA" id="ARBA00001946"/>
    </source>
</evidence>
<dbReference type="Pfam" id="PF00752">
    <property type="entry name" value="XPG_N"/>
    <property type="match status" value="1"/>
</dbReference>
<evidence type="ECO:0000256" key="6">
    <source>
        <dbReference type="ARBA" id="ARBA00022723"/>
    </source>
</evidence>
<dbReference type="PANTHER" id="PTHR11081:SF9">
    <property type="entry name" value="FLAP ENDONUCLEASE 1"/>
    <property type="match status" value="1"/>
</dbReference>
<comment type="similarity">
    <text evidence="15">Belongs to the XPG/RAD2 endonuclease family. FEN1 subfamily.</text>
</comment>
<dbReference type="SMART" id="SM00279">
    <property type="entry name" value="HhH2"/>
    <property type="match status" value="1"/>
</dbReference>
<dbReference type="AlphaFoldDB" id="A0A2J7PL71"/>
<evidence type="ECO:0000259" key="19">
    <source>
        <dbReference type="SMART" id="SM00485"/>
    </source>
</evidence>
<keyword evidence="4" id="KW-0235">DNA replication</keyword>
<keyword evidence="3" id="KW-0597">Phosphoprotein</keyword>
<evidence type="ECO:0000256" key="17">
    <source>
        <dbReference type="SAM" id="MobiDB-lite"/>
    </source>
</evidence>
<dbReference type="PRINTS" id="PR00853">
    <property type="entry name" value="XPGRADSUPER"/>
</dbReference>
<evidence type="ECO:0000256" key="2">
    <source>
        <dbReference type="ARBA" id="ARBA00004173"/>
    </source>
</evidence>
<dbReference type="GO" id="GO:0005634">
    <property type="term" value="C:nucleus"/>
    <property type="evidence" value="ECO:0007669"/>
    <property type="project" value="TreeGrafter"/>
</dbReference>
<dbReference type="InterPro" id="IPR029060">
    <property type="entry name" value="PIN-like_dom_sf"/>
</dbReference>
<evidence type="ECO:0000256" key="11">
    <source>
        <dbReference type="ARBA" id="ARBA00022842"/>
    </source>
</evidence>
<accession>A0A2J7PL71</accession>
<feature type="domain" description="XPG N-terminal" evidence="19">
    <location>
        <begin position="1"/>
        <end position="107"/>
    </location>
</feature>
<keyword evidence="5" id="KW-0540">Nuclease</keyword>
<evidence type="ECO:0000256" key="15">
    <source>
        <dbReference type="ARBA" id="ARBA00034726"/>
    </source>
</evidence>
<evidence type="ECO:0000256" key="8">
    <source>
        <dbReference type="ARBA" id="ARBA00022763"/>
    </source>
</evidence>
<dbReference type="Gene3D" id="3.40.50.1010">
    <property type="entry name" value="5'-nuclease"/>
    <property type="match status" value="1"/>
</dbReference>
<dbReference type="GO" id="GO:0006281">
    <property type="term" value="P:DNA repair"/>
    <property type="evidence" value="ECO:0007669"/>
    <property type="project" value="UniProtKB-KW"/>
</dbReference>
<evidence type="ECO:0000256" key="14">
    <source>
        <dbReference type="ARBA" id="ARBA00023242"/>
    </source>
</evidence>
<comment type="subcellular location">
    <subcellularLocation>
        <location evidence="2">Mitochondrion</location>
    </subcellularLocation>
</comment>
<dbReference type="PROSITE" id="PS00842">
    <property type="entry name" value="XPG_2"/>
    <property type="match status" value="1"/>
</dbReference>
<keyword evidence="6" id="KW-0479">Metal-binding</keyword>
<dbReference type="InterPro" id="IPR019974">
    <property type="entry name" value="XPG_CS"/>
</dbReference>
<dbReference type="GO" id="GO:0030145">
    <property type="term" value="F:manganese ion binding"/>
    <property type="evidence" value="ECO:0007669"/>
    <property type="project" value="TreeGrafter"/>
</dbReference>
<evidence type="ECO:0000256" key="7">
    <source>
        <dbReference type="ARBA" id="ARBA00022759"/>
    </source>
</evidence>